<dbReference type="Proteomes" id="UP000248795">
    <property type="component" value="Unassembled WGS sequence"/>
</dbReference>
<dbReference type="CDD" id="cd16325">
    <property type="entry name" value="LolA"/>
    <property type="match status" value="1"/>
</dbReference>
<dbReference type="PANTHER" id="PTHR35869">
    <property type="entry name" value="OUTER-MEMBRANE LIPOPROTEIN CARRIER PROTEIN"/>
    <property type="match status" value="1"/>
</dbReference>
<dbReference type="EMBL" id="QKVK01000003">
    <property type="protein sequence ID" value="PZF77292.1"/>
    <property type="molecule type" value="Genomic_DNA"/>
</dbReference>
<proteinExistence type="predicted"/>
<sequence>MTTLLQLSRRAFLGVALATLAALPAAAAEPMKLSPEQQGAVNAISDYLNSFKTLQGEFTQISPKGNMSQGIFYISKPGKMRFEYAPPNPFLIVSDGTWLTIKNVKKEKGDQFPLSQTPLRLVLGNKVDIAKDTNILDFQEQDGMTTVTVEDKKNTLGSGQLTLVYDQARKALQQWIVTDGKGRKTTVSLENLQPGIEPDPKLFVVKIKRDSKNGP</sequence>
<dbReference type="InterPro" id="IPR006311">
    <property type="entry name" value="TAT_signal"/>
</dbReference>
<gene>
    <name evidence="3" type="ORF">DK847_08185</name>
</gene>
<dbReference type="Gene3D" id="2.50.20.10">
    <property type="entry name" value="Lipoprotein localisation LolA/LolB/LppX"/>
    <property type="match status" value="1"/>
</dbReference>
<dbReference type="InterPro" id="IPR029046">
    <property type="entry name" value="LolA/LolB/LppX"/>
</dbReference>
<dbReference type="RefSeq" id="WP_111197637.1">
    <property type="nucleotide sequence ID" value="NZ_QKVK01000003.1"/>
</dbReference>
<protein>
    <submittedName>
        <fullName evidence="3">Outer membrane lipoprotein carrier protein LolA</fullName>
    </submittedName>
</protein>
<accession>A0A2W2AUA9</accession>
<comment type="caution">
    <text evidence="3">The sequence shown here is derived from an EMBL/GenBank/DDBJ whole genome shotgun (WGS) entry which is preliminary data.</text>
</comment>
<keyword evidence="3" id="KW-0449">Lipoprotein</keyword>
<feature type="signal peptide" evidence="2">
    <location>
        <begin position="1"/>
        <end position="27"/>
    </location>
</feature>
<dbReference type="AlphaFoldDB" id="A0A2W2AUA9"/>
<keyword evidence="4" id="KW-1185">Reference proteome</keyword>
<organism evidence="3 4">
    <name type="scientific">Aestuariivirga litoralis</name>
    <dbReference type="NCBI Taxonomy" id="2650924"/>
    <lineage>
        <taxon>Bacteria</taxon>
        <taxon>Pseudomonadati</taxon>
        <taxon>Pseudomonadota</taxon>
        <taxon>Alphaproteobacteria</taxon>
        <taxon>Hyphomicrobiales</taxon>
        <taxon>Aestuariivirgaceae</taxon>
        <taxon>Aestuariivirga</taxon>
    </lineage>
</organism>
<dbReference type="PANTHER" id="PTHR35869:SF1">
    <property type="entry name" value="OUTER-MEMBRANE LIPOPROTEIN CARRIER PROTEIN"/>
    <property type="match status" value="1"/>
</dbReference>
<dbReference type="PROSITE" id="PS51318">
    <property type="entry name" value="TAT"/>
    <property type="match status" value="1"/>
</dbReference>
<evidence type="ECO:0000256" key="1">
    <source>
        <dbReference type="ARBA" id="ARBA00022729"/>
    </source>
</evidence>
<dbReference type="Pfam" id="PF03548">
    <property type="entry name" value="LolA"/>
    <property type="match status" value="1"/>
</dbReference>
<evidence type="ECO:0000313" key="4">
    <source>
        <dbReference type="Proteomes" id="UP000248795"/>
    </source>
</evidence>
<evidence type="ECO:0000256" key="2">
    <source>
        <dbReference type="SAM" id="SignalP"/>
    </source>
</evidence>
<evidence type="ECO:0000313" key="3">
    <source>
        <dbReference type="EMBL" id="PZF77292.1"/>
    </source>
</evidence>
<feature type="chain" id="PRO_5016051151" evidence="2">
    <location>
        <begin position="28"/>
        <end position="215"/>
    </location>
</feature>
<dbReference type="SUPFAM" id="SSF89392">
    <property type="entry name" value="Prokaryotic lipoproteins and lipoprotein localization factors"/>
    <property type="match status" value="1"/>
</dbReference>
<reference evidence="4" key="1">
    <citation type="submission" date="2018-06" db="EMBL/GenBank/DDBJ databases">
        <title>Aestuariibacter litoralis strain KCTC 52945T.</title>
        <authorList>
            <person name="Li X."/>
            <person name="Salam N."/>
            <person name="Li J.-L."/>
            <person name="Chen Y.-M."/>
            <person name="Yang Z.-W."/>
            <person name="Zhang L.-Y."/>
            <person name="Han M.-X."/>
            <person name="Xiao M."/>
            <person name="Li W.-J."/>
        </authorList>
    </citation>
    <scope>NUCLEOTIDE SEQUENCE [LARGE SCALE GENOMIC DNA]</scope>
    <source>
        <strain evidence="4">KCTC 52945</strain>
    </source>
</reference>
<keyword evidence="1 2" id="KW-0732">Signal</keyword>
<dbReference type="InterPro" id="IPR004564">
    <property type="entry name" value="OM_lipoprot_carrier_LolA-like"/>
</dbReference>
<name>A0A2W2AUA9_9HYPH</name>